<name>A0ABT9TMD9_PAENI</name>
<dbReference type="InterPro" id="IPR016169">
    <property type="entry name" value="FAD-bd_PCMH_sub2"/>
</dbReference>
<dbReference type="Pfam" id="PF08031">
    <property type="entry name" value="BBE"/>
    <property type="match status" value="1"/>
</dbReference>
<gene>
    <name evidence="4" type="ORF">J2T10_001670</name>
</gene>
<keyword evidence="1" id="KW-0285">Flavoprotein</keyword>
<dbReference type="Gene3D" id="3.40.462.20">
    <property type="match status" value="1"/>
</dbReference>
<dbReference type="SUPFAM" id="SSF55103">
    <property type="entry name" value="FAD-linked oxidases, C-terminal domain"/>
    <property type="match status" value="1"/>
</dbReference>
<evidence type="ECO:0000256" key="1">
    <source>
        <dbReference type="ARBA" id="ARBA00022630"/>
    </source>
</evidence>
<evidence type="ECO:0000313" key="4">
    <source>
        <dbReference type="EMBL" id="MDQ0102028.1"/>
    </source>
</evidence>
<dbReference type="RefSeq" id="WP_306877770.1">
    <property type="nucleotide sequence ID" value="NZ_JAUSSW010000003.1"/>
</dbReference>
<dbReference type="InterPro" id="IPR012951">
    <property type="entry name" value="BBE"/>
</dbReference>
<organism evidence="4 5">
    <name type="scientific">Paenarthrobacter nicotinovorans</name>
    <name type="common">Arthrobacter nicotinovorans</name>
    <dbReference type="NCBI Taxonomy" id="29320"/>
    <lineage>
        <taxon>Bacteria</taxon>
        <taxon>Bacillati</taxon>
        <taxon>Actinomycetota</taxon>
        <taxon>Actinomycetes</taxon>
        <taxon>Micrococcales</taxon>
        <taxon>Micrococcaceae</taxon>
        <taxon>Paenarthrobacter</taxon>
    </lineage>
</organism>
<dbReference type="EMBL" id="JAUSSW010000003">
    <property type="protein sequence ID" value="MDQ0102028.1"/>
    <property type="molecule type" value="Genomic_DNA"/>
</dbReference>
<comment type="caution">
    <text evidence="4">The sequence shown here is derived from an EMBL/GenBank/DDBJ whole genome shotgun (WGS) entry which is preliminary data.</text>
</comment>
<proteinExistence type="predicted"/>
<protein>
    <submittedName>
        <fullName evidence="4">FAD/FMN-containing dehydrogenase</fullName>
    </submittedName>
</protein>
<feature type="domain" description="Berberine/berberine-like" evidence="3">
    <location>
        <begin position="40"/>
        <end position="82"/>
    </location>
</feature>
<dbReference type="Proteomes" id="UP001244563">
    <property type="component" value="Unassembled WGS sequence"/>
</dbReference>
<dbReference type="Gene3D" id="3.30.465.10">
    <property type="match status" value="1"/>
</dbReference>
<sequence length="85" mass="9467">MKFAPVIATQWADPADNEANIAWARAYADALAPYSEAGGYINFMDSEDQSRVRSNYGPNWDRLVAIKSKYDPGNLFRVNQNIAPA</sequence>
<dbReference type="InterPro" id="IPR016164">
    <property type="entry name" value="FAD-linked_Oxase-like_C"/>
</dbReference>
<reference evidence="4 5" key="1">
    <citation type="submission" date="2023-07" db="EMBL/GenBank/DDBJ databases">
        <title>Sorghum-associated microbial communities from plants grown in Nebraska, USA.</title>
        <authorList>
            <person name="Schachtman D."/>
        </authorList>
    </citation>
    <scope>NUCLEOTIDE SEQUENCE [LARGE SCALE GENOMIC DNA]</scope>
    <source>
        <strain evidence="4 5">CC523</strain>
    </source>
</reference>
<evidence type="ECO:0000313" key="5">
    <source>
        <dbReference type="Proteomes" id="UP001244563"/>
    </source>
</evidence>
<evidence type="ECO:0000259" key="3">
    <source>
        <dbReference type="Pfam" id="PF08031"/>
    </source>
</evidence>
<accession>A0ABT9TMD9</accession>
<keyword evidence="5" id="KW-1185">Reference proteome</keyword>
<keyword evidence="2" id="KW-0274">FAD</keyword>
<evidence type="ECO:0000256" key="2">
    <source>
        <dbReference type="ARBA" id="ARBA00022827"/>
    </source>
</evidence>